<name>A0A117QJ70_STRCK</name>
<dbReference type="Gene3D" id="3.20.80.10">
    <property type="entry name" value="Regulatory factor, effector binding domain"/>
    <property type="match status" value="1"/>
</dbReference>
<proteinExistence type="predicted"/>
<reference evidence="2 3" key="1">
    <citation type="submission" date="2015-10" db="EMBL/GenBank/DDBJ databases">
        <title>Draft genome sequence of Streptomyces corchorusii DSM 40340, type strain for the species Streptomyces corchorusii.</title>
        <authorList>
            <person name="Ruckert C."/>
            <person name="Winkler A."/>
            <person name="Kalinowski J."/>
            <person name="Kampfer P."/>
            <person name="Glaeser S."/>
        </authorList>
    </citation>
    <scope>NUCLEOTIDE SEQUENCE [LARGE SCALE GENOMIC DNA]</scope>
    <source>
        <strain evidence="2 3">DSM 40340</strain>
    </source>
</reference>
<dbReference type="InterPro" id="IPR011256">
    <property type="entry name" value="Reg_factor_effector_dom_sf"/>
</dbReference>
<protein>
    <recommendedName>
        <fullName evidence="1">GyrI-like small molecule binding domain-containing protein</fullName>
    </recommendedName>
</protein>
<dbReference type="InterPro" id="IPR029442">
    <property type="entry name" value="GyrI-like"/>
</dbReference>
<organism evidence="2 3">
    <name type="scientific">Streptomyces corchorusii</name>
    <name type="common">Streptomyces chibaensis</name>
    <dbReference type="NCBI Taxonomy" id="1903"/>
    <lineage>
        <taxon>Bacteria</taxon>
        <taxon>Bacillati</taxon>
        <taxon>Actinomycetota</taxon>
        <taxon>Actinomycetes</taxon>
        <taxon>Kitasatosporales</taxon>
        <taxon>Streptomycetaceae</taxon>
        <taxon>Streptomyces</taxon>
    </lineage>
</organism>
<accession>A0A117QJ70</accession>
<feature type="domain" description="GyrI-like small molecule binding" evidence="1">
    <location>
        <begin position="144"/>
        <end position="215"/>
    </location>
</feature>
<dbReference type="RefSeq" id="WP_059262322.1">
    <property type="nucleotide sequence ID" value="NZ_KQ948353.1"/>
</dbReference>
<evidence type="ECO:0000313" key="2">
    <source>
        <dbReference type="EMBL" id="KUN31316.1"/>
    </source>
</evidence>
<evidence type="ECO:0000259" key="1">
    <source>
        <dbReference type="Pfam" id="PF06445"/>
    </source>
</evidence>
<dbReference type="Proteomes" id="UP000053398">
    <property type="component" value="Unassembled WGS sequence"/>
</dbReference>
<keyword evidence="3" id="KW-1185">Reference proteome</keyword>
<comment type="caution">
    <text evidence="2">The sequence shown here is derived from an EMBL/GenBank/DDBJ whole genome shotgun (WGS) entry which is preliminary data.</text>
</comment>
<dbReference type="Pfam" id="PF06445">
    <property type="entry name" value="GyrI-like"/>
    <property type="match status" value="1"/>
</dbReference>
<dbReference type="EMBL" id="LMWP01000006">
    <property type="protein sequence ID" value="KUN31316.1"/>
    <property type="molecule type" value="Genomic_DNA"/>
</dbReference>
<dbReference type="AlphaFoldDB" id="A0A117QJ70"/>
<sequence length="220" mass="23594">MSLGNTTQHHPYHGLYEATSVPALLEVPPLEYLAVDGEGDPQDSKLFAAAIDTLYAAATAVAAASGGPRPGDADHGPSPLEGLWWSTDPGLNLHSGDPACWRDRTSWRWTLLLRQRHAVDAATLAAVRAELTVDCPTPESAAAVSALGARTLREGLCVQVLHEGPIENEPATVGALHRHLDAQGLVPAGRHHEIYLVPAHTAPPSRLRTILRQPVRRRGR</sequence>
<gene>
    <name evidence="2" type="ORF">AQJ11_07450</name>
</gene>
<evidence type="ECO:0000313" key="3">
    <source>
        <dbReference type="Proteomes" id="UP000053398"/>
    </source>
</evidence>
<dbReference type="SUPFAM" id="SSF55136">
    <property type="entry name" value="Probable bacterial effector-binding domain"/>
    <property type="match status" value="1"/>
</dbReference>